<gene>
    <name evidence="1" type="ORF">J2S49_000162</name>
</gene>
<dbReference type="RefSeq" id="WP_307013944.1">
    <property type="nucleotide sequence ID" value="NZ_JAUSQW010000001.1"/>
</dbReference>
<sequence>MKHSSLDSVLEAQLRAVVYLFLLDSPVDADYLGALDTLTINAGSFRIGPDNLNGPHRLAPAELQTRTGQMSQALKQLALRGLVAYVAKPDVGFRLTSDGETVANEMRTGYANQLFASALDVLEHIGDASTTELTSLIISIDRPEGVA</sequence>
<dbReference type="EMBL" id="JAUSQW010000001">
    <property type="protein sequence ID" value="MDP9800086.1"/>
    <property type="molecule type" value="Genomic_DNA"/>
</dbReference>
<reference evidence="1 2" key="1">
    <citation type="submission" date="2023-07" db="EMBL/GenBank/DDBJ databases">
        <title>Sequencing the genomes of 1000 actinobacteria strains.</title>
        <authorList>
            <person name="Klenk H.-P."/>
        </authorList>
    </citation>
    <scope>NUCLEOTIDE SEQUENCE [LARGE SCALE GENOMIC DNA]</scope>
    <source>
        <strain evidence="1 2">DSM 102162</strain>
    </source>
</reference>
<keyword evidence="2" id="KW-1185">Reference proteome</keyword>
<evidence type="ECO:0000313" key="2">
    <source>
        <dbReference type="Proteomes" id="UP001235966"/>
    </source>
</evidence>
<name>A0ABT9N9K3_9ACTO</name>
<accession>A0ABT9N9K3</accession>
<dbReference type="Pfam" id="PF20288">
    <property type="entry name" value="MC2"/>
    <property type="match status" value="1"/>
</dbReference>
<protein>
    <recommendedName>
        <fullName evidence="3">MarR family transcriptional regulator</fullName>
    </recommendedName>
</protein>
<dbReference type="InterPro" id="IPR046904">
    <property type="entry name" value="ABC-3C_MC2"/>
</dbReference>
<organism evidence="1 2">
    <name type="scientific">Arcanobacterium wilhelmae</name>
    <dbReference type="NCBI Taxonomy" id="1803177"/>
    <lineage>
        <taxon>Bacteria</taxon>
        <taxon>Bacillati</taxon>
        <taxon>Actinomycetota</taxon>
        <taxon>Actinomycetes</taxon>
        <taxon>Actinomycetales</taxon>
        <taxon>Actinomycetaceae</taxon>
        <taxon>Arcanobacterium</taxon>
    </lineage>
</organism>
<comment type="caution">
    <text evidence="1">The sequence shown here is derived from an EMBL/GenBank/DDBJ whole genome shotgun (WGS) entry which is preliminary data.</text>
</comment>
<proteinExistence type="predicted"/>
<evidence type="ECO:0008006" key="3">
    <source>
        <dbReference type="Google" id="ProtNLM"/>
    </source>
</evidence>
<evidence type="ECO:0000313" key="1">
    <source>
        <dbReference type="EMBL" id="MDP9800086.1"/>
    </source>
</evidence>
<dbReference type="Proteomes" id="UP001235966">
    <property type="component" value="Unassembled WGS sequence"/>
</dbReference>